<dbReference type="Proteomes" id="UP001652445">
    <property type="component" value="Unassembled WGS sequence"/>
</dbReference>
<keyword evidence="3" id="KW-1185">Reference proteome</keyword>
<sequence length="222" mass="24844">MLTPVRLRGRLVCLEPMTIDHVNDLCNAASEDRSTYTYTNVPFGLEETKRYIEGALMSFAKGRALPFVVRHIETDRIIGTTRFLDLEVFSWPPPWPPGVAKGPTPTDETPPSVAEIGSTWFASSVQRTGVNTECKLLMLTHAFESWHTIRVTLKTDARNTRSRSSIQRLGATFEGIRRAHAPASDGGIRDTAYFSILAEEWPAVRTNLIERLQKGLSSDIQK</sequence>
<gene>
    <name evidence="2" type="ORF">OB236_08925</name>
</gene>
<dbReference type="InterPro" id="IPR016181">
    <property type="entry name" value="Acyl_CoA_acyltransferase"/>
</dbReference>
<evidence type="ECO:0000259" key="1">
    <source>
        <dbReference type="Pfam" id="PF13302"/>
    </source>
</evidence>
<accession>A0ABT2UF29</accession>
<feature type="domain" description="N-acetyltransferase" evidence="1">
    <location>
        <begin position="12"/>
        <end position="171"/>
    </location>
</feature>
<name>A0ABT2UF29_9BACL</name>
<dbReference type="Pfam" id="PF13302">
    <property type="entry name" value="Acetyltransf_3"/>
    <property type="match status" value="1"/>
</dbReference>
<dbReference type="EMBL" id="JAOQIO010000022">
    <property type="protein sequence ID" value="MCU6792249.1"/>
    <property type="molecule type" value="Genomic_DNA"/>
</dbReference>
<protein>
    <submittedName>
        <fullName evidence="2">GNAT family N-acetyltransferase</fullName>
    </submittedName>
</protein>
<evidence type="ECO:0000313" key="2">
    <source>
        <dbReference type="EMBL" id="MCU6792249.1"/>
    </source>
</evidence>
<dbReference type="Gene3D" id="3.40.630.30">
    <property type="match status" value="1"/>
</dbReference>
<comment type="caution">
    <text evidence="2">The sequence shown here is derived from an EMBL/GenBank/DDBJ whole genome shotgun (WGS) entry which is preliminary data.</text>
</comment>
<dbReference type="RefSeq" id="WP_262683771.1">
    <property type="nucleotide sequence ID" value="NZ_JAOQIO010000022.1"/>
</dbReference>
<dbReference type="PANTHER" id="PTHR43610:SF1">
    <property type="entry name" value="N-ACETYLTRANSFERASE DOMAIN-CONTAINING PROTEIN"/>
    <property type="match status" value="1"/>
</dbReference>
<organism evidence="2 3">
    <name type="scientific">Paenibacillus baimaensis</name>
    <dbReference type="NCBI Taxonomy" id="2982185"/>
    <lineage>
        <taxon>Bacteria</taxon>
        <taxon>Bacillati</taxon>
        <taxon>Bacillota</taxon>
        <taxon>Bacilli</taxon>
        <taxon>Bacillales</taxon>
        <taxon>Paenibacillaceae</taxon>
        <taxon>Paenibacillus</taxon>
    </lineage>
</organism>
<evidence type="ECO:0000313" key="3">
    <source>
        <dbReference type="Proteomes" id="UP001652445"/>
    </source>
</evidence>
<dbReference type="InterPro" id="IPR000182">
    <property type="entry name" value="GNAT_dom"/>
</dbReference>
<dbReference type="SUPFAM" id="SSF55729">
    <property type="entry name" value="Acyl-CoA N-acyltransferases (Nat)"/>
    <property type="match status" value="1"/>
</dbReference>
<reference evidence="2 3" key="1">
    <citation type="submission" date="2022-09" db="EMBL/GenBank/DDBJ databases">
        <authorList>
            <person name="Han X.L."/>
            <person name="Wang Q."/>
            <person name="Lu T."/>
        </authorList>
    </citation>
    <scope>NUCLEOTIDE SEQUENCE [LARGE SCALE GENOMIC DNA]</scope>
    <source>
        <strain evidence="2 3">WQ 127069</strain>
    </source>
</reference>
<dbReference type="PANTHER" id="PTHR43610">
    <property type="entry name" value="BLL6696 PROTEIN"/>
    <property type="match status" value="1"/>
</dbReference>
<proteinExistence type="predicted"/>